<dbReference type="CDD" id="cd00519">
    <property type="entry name" value="Lipase_3"/>
    <property type="match status" value="1"/>
</dbReference>
<dbReference type="Pfam" id="PF01764">
    <property type="entry name" value="Lipase_3"/>
    <property type="match status" value="1"/>
</dbReference>
<dbReference type="SUPFAM" id="SSF53474">
    <property type="entry name" value="alpha/beta-Hydrolases"/>
    <property type="match status" value="1"/>
</dbReference>
<dbReference type="EMBL" id="CP036298">
    <property type="protein sequence ID" value="QDV24697.1"/>
    <property type="molecule type" value="Genomic_DNA"/>
</dbReference>
<dbReference type="OrthoDB" id="5522031at2"/>
<accession>A0A518G7Y3</accession>
<gene>
    <name evidence="2" type="ORF">Q31a_30180</name>
</gene>
<dbReference type="PANTHER" id="PTHR45856:SF24">
    <property type="entry name" value="FUNGAL LIPASE-LIKE DOMAIN-CONTAINING PROTEIN"/>
    <property type="match status" value="1"/>
</dbReference>
<name>A0A518G7Y3_9BACT</name>
<dbReference type="PANTHER" id="PTHR45856">
    <property type="entry name" value="ALPHA/BETA-HYDROLASES SUPERFAMILY PROTEIN"/>
    <property type="match status" value="1"/>
</dbReference>
<evidence type="ECO:0000313" key="3">
    <source>
        <dbReference type="Proteomes" id="UP000318017"/>
    </source>
</evidence>
<dbReference type="Proteomes" id="UP000318017">
    <property type="component" value="Chromosome"/>
</dbReference>
<organism evidence="2 3">
    <name type="scientific">Aureliella helgolandensis</name>
    <dbReference type="NCBI Taxonomy" id="2527968"/>
    <lineage>
        <taxon>Bacteria</taxon>
        <taxon>Pseudomonadati</taxon>
        <taxon>Planctomycetota</taxon>
        <taxon>Planctomycetia</taxon>
        <taxon>Pirellulales</taxon>
        <taxon>Pirellulaceae</taxon>
        <taxon>Aureliella</taxon>
    </lineage>
</organism>
<reference evidence="2 3" key="1">
    <citation type="submission" date="2019-02" db="EMBL/GenBank/DDBJ databases">
        <title>Deep-cultivation of Planctomycetes and their phenomic and genomic characterization uncovers novel biology.</title>
        <authorList>
            <person name="Wiegand S."/>
            <person name="Jogler M."/>
            <person name="Boedeker C."/>
            <person name="Pinto D."/>
            <person name="Vollmers J."/>
            <person name="Rivas-Marin E."/>
            <person name="Kohn T."/>
            <person name="Peeters S.H."/>
            <person name="Heuer A."/>
            <person name="Rast P."/>
            <person name="Oberbeckmann S."/>
            <person name="Bunk B."/>
            <person name="Jeske O."/>
            <person name="Meyerdierks A."/>
            <person name="Storesund J.E."/>
            <person name="Kallscheuer N."/>
            <person name="Luecker S."/>
            <person name="Lage O.M."/>
            <person name="Pohl T."/>
            <person name="Merkel B.J."/>
            <person name="Hornburger P."/>
            <person name="Mueller R.-W."/>
            <person name="Bruemmer F."/>
            <person name="Labrenz M."/>
            <person name="Spormann A.M."/>
            <person name="Op den Camp H."/>
            <person name="Overmann J."/>
            <person name="Amann R."/>
            <person name="Jetten M.S.M."/>
            <person name="Mascher T."/>
            <person name="Medema M.H."/>
            <person name="Devos D.P."/>
            <person name="Kaster A.-K."/>
            <person name="Ovreas L."/>
            <person name="Rohde M."/>
            <person name="Galperin M.Y."/>
            <person name="Jogler C."/>
        </authorList>
    </citation>
    <scope>NUCLEOTIDE SEQUENCE [LARGE SCALE GENOMIC DNA]</scope>
    <source>
        <strain evidence="2 3">Q31a</strain>
    </source>
</reference>
<dbReference type="Gene3D" id="3.40.50.1820">
    <property type="entry name" value="alpha/beta hydrolase"/>
    <property type="match status" value="1"/>
</dbReference>
<feature type="domain" description="Fungal lipase-type" evidence="1">
    <location>
        <begin position="79"/>
        <end position="203"/>
    </location>
</feature>
<dbReference type="RefSeq" id="WP_145078687.1">
    <property type="nucleotide sequence ID" value="NZ_CP036298.1"/>
</dbReference>
<dbReference type="AlphaFoldDB" id="A0A518G7Y3"/>
<evidence type="ECO:0000313" key="2">
    <source>
        <dbReference type="EMBL" id="QDV24697.1"/>
    </source>
</evidence>
<dbReference type="InterPro" id="IPR051218">
    <property type="entry name" value="Sec_MonoDiacylglyc_Lipase"/>
</dbReference>
<dbReference type="GO" id="GO:0006629">
    <property type="term" value="P:lipid metabolic process"/>
    <property type="evidence" value="ECO:0007669"/>
    <property type="project" value="InterPro"/>
</dbReference>
<dbReference type="KEGG" id="ahel:Q31a_30180"/>
<proteinExistence type="predicted"/>
<dbReference type="InterPro" id="IPR029058">
    <property type="entry name" value="AB_hydrolase_fold"/>
</dbReference>
<evidence type="ECO:0000259" key="1">
    <source>
        <dbReference type="Pfam" id="PF01764"/>
    </source>
</evidence>
<keyword evidence="3" id="KW-1185">Reference proteome</keyword>
<protein>
    <submittedName>
        <fullName evidence="2">Lipase (Class 3)</fullName>
    </submittedName>
</protein>
<dbReference type="InterPro" id="IPR002921">
    <property type="entry name" value="Fungal_lipase-type"/>
</dbReference>
<sequence>MAIPIVEEAIRVLSEPLQRPISELGLLQQSLLFAELSKISYYRPDIVWDAIDSVGFEHYEYFDEDGAQAYIFANQFDCVVVCRGTEPNEWNDIKADVNALAVVAETAGRVHLGFKCEVDDLWPRLERALKQNEKTLWFAGHSLGGAMATICAGRCKLSEIPANPEALFTFGSPRVGDNRYINFVKLAHYRWVNNNDVVCRVPPPWLGYRHAGREMYFNAFGKLRKYRPWRRWRDRWYGFFMSLKQWKIDHLSDHAITLYIDSIQQAIHEEQTGKIRPVQKDKPT</sequence>